<dbReference type="FunFam" id="3.40.1160.10:FF:000018">
    <property type="entry name" value="Glutamate 5-kinase"/>
    <property type="match status" value="1"/>
</dbReference>
<comment type="pathway">
    <text evidence="8">Amino-acid biosynthesis; L-proline biosynthesis; L-glutamate 5-semialdehyde from L-glutamate: step 1/2.</text>
</comment>
<dbReference type="GO" id="GO:0004349">
    <property type="term" value="F:glutamate 5-kinase activity"/>
    <property type="evidence" value="ECO:0007669"/>
    <property type="project" value="UniProtKB-UniRule"/>
</dbReference>
<proteinExistence type="inferred from homology"/>
<comment type="similarity">
    <text evidence="8">Belongs to the glutamate 5-kinase family.</text>
</comment>
<evidence type="ECO:0000256" key="1">
    <source>
        <dbReference type="ARBA" id="ARBA00022490"/>
    </source>
</evidence>
<keyword evidence="12" id="KW-1185">Reference proteome</keyword>
<dbReference type="CDD" id="cd04242">
    <property type="entry name" value="AAK_G5K_ProB"/>
    <property type="match status" value="1"/>
</dbReference>
<evidence type="ECO:0000256" key="9">
    <source>
        <dbReference type="SAM" id="MobiDB-lite"/>
    </source>
</evidence>
<comment type="catalytic activity">
    <reaction evidence="8">
        <text>L-glutamate + ATP = L-glutamyl 5-phosphate + ADP</text>
        <dbReference type="Rhea" id="RHEA:14877"/>
        <dbReference type="ChEBI" id="CHEBI:29985"/>
        <dbReference type="ChEBI" id="CHEBI:30616"/>
        <dbReference type="ChEBI" id="CHEBI:58274"/>
        <dbReference type="ChEBI" id="CHEBI:456216"/>
        <dbReference type="EC" id="2.7.2.11"/>
    </reaction>
</comment>
<accession>A0A366KAF5</accession>
<dbReference type="SUPFAM" id="SSF88697">
    <property type="entry name" value="PUA domain-like"/>
    <property type="match status" value="1"/>
</dbReference>
<dbReference type="InterPro" id="IPR019797">
    <property type="entry name" value="Glutamate_5-kinase_CS"/>
</dbReference>
<feature type="domain" description="PUA" evidence="10">
    <location>
        <begin position="320"/>
        <end position="403"/>
    </location>
</feature>
<dbReference type="InterPro" id="IPR011529">
    <property type="entry name" value="Glu_5kinase"/>
</dbReference>
<keyword evidence="2 8" id="KW-0028">Amino-acid biosynthesis</keyword>
<dbReference type="InterPro" id="IPR002478">
    <property type="entry name" value="PUA"/>
</dbReference>
<dbReference type="InterPro" id="IPR015947">
    <property type="entry name" value="PUA-like_sf"/>
</dbReference>
<dbReference type="InterPro" id="IPR001057">
    <property type="entry name" value="Glu/AcGlu_kinase"/>
</dbReference>
<dbReference type="EC" id="2.7.2.11" evidence="8"/>
<dbReference type="InterPro" id="IPR036974">
    <property type="entry name" value="PUA_sf"/>
</dbReference>
<dbReference type="GO" id="GO:0005829">
    <property type="term" value="C:cytosol"/>
    <property type="evidence" value="ECO:0007669"/>
    <property type="project" value="TreeGrafter"/>
</dbReference>
<evidence type="ECO:0000256" key="8">
    <source>
        <dbReference type="HAMAP-Rule" id="MF_00456"/>
    </source>
</evidence>
<feature type="binding site" evidence="8">
    <location>
        <begin position="257"/>
        <end position="263"/>
    </location>
    <ligand>
        <name>ATP</name>
        <dbReference type="ChEBI" id="CHEBI:30616"/>
    </ligand>
</feature>
<dbReference type="AlphaFoldDB" id="A0A366KAF5"/>
<reference evidence="11 12" key="1">
    <citation type="submission" date="2017-10" db="EMBL/GenBank/DDBJ databases">
        <title>Bifidobacterium xylocopum sp. nov. and Bifidobacterium aemilianum sp. nov., from the carpenter bee (Xylocopa violacea) digestive tract.</title>
        <authorList>
            <person name="Alberoni D."/>
            <person name="Baffoni L."/>
            <person name="Di Gioia D."/>
            <person name="Gaggia F."/>
            <person name="Biavati B."/>
        </authorList>
    </citation>
    <scope>NUCLEOTIDE SEQUENCE [LARGE SCALE GENOMIC DNA]</scope>
    <source>
        <strain evidence="11 12">XV10</strain>
    </source>
</reference>
<dbReference type="UniPathway" id="UPA00098">
    <property type="reaction ID" value="UER00359"/>
</dbReference>
<evidence type="ECO:0000256" key="3">
    <source>
        <dbReference type="ARBA" id="ARBA00022650"/>
    </source>
</evidence>
<dbReference type="GO" id="GO:0005524">
    <property type="term" value="F:ATP binding"/>
    <property type="evidence" value="ECO:0007669"/>
    <property type="project" value="UniProtKB-KW"/>
</dbReference>
<evidence type="ECO:0000256" key="6">
    <source>
        <dbReference type="ARBA" id="ARBA00022777"/>
    </source>
</evidence>
<comment type="function">
    <text evidence="8">Catalyzes the transfer of a phosphate group to glutamate to form L-glutamate 5-phosphate.</text>
</comment>
<dbReference type="Gene3D" id="3.40.1160.10">
    <property type="entry name" value="Acetylglutamate kinase-like"/>
    <property type="match status" value="1"/>
</dbReference>
<keyword evidence="1 8" id="KW-0963">Cytoplasm</keyword>
<protein>
    <recommendedName>
        <fullName evidence="8">Glutamate 5-kinase</fullName>
        <ecNumber evidence="8">2.7.2.11</ecNumber>
    </recommendedName>
    <alternativeName>
        <fullName evidence="8">Gamma-glutamyl kinase</fullName>
        <shortName evidence="8">GK</shortName>
    </alternativeName>
</protein>
<evidence type="ECO:0000256" key="7">
    <source>
        <dbReference type="ARBA" id="ARBA00022840"/>
    </source>
</evidence>
<dbReference type="SMART" id="SM00359">
    <property type="entry name" value="PUA"/>
    <property type="match status" value="1"/>
</dbReference>
<keyword evidence="6 8" id="KW-0418">Kinase</keyword>
<keyword evidence="7 8" id="KW-0067">ATP-binding</keyword>
<evidence type="ECO:0000259" key="10">
    <source>
        <dbReference type="SMART" id="SM00359"/>
    </source>
</evidence>
<dbReference type="NCBIfam" id="TIGR01027">
    <property type="entry name" value="proB"/>
    <property type="match status" value="1"/>
</dbReference>
<comment type="subcellular location">
    <subcellularLocation>
        <location evidence="8">Cytoplasm</location>
    </subcellularLocation>
</comment>
<dbReference type="Proteomes" id="UP000252530">
    <property type="component" value="Unassembled WGS sequence"/>
</dbReference>
<dbReference type="Gene3D" id="2.30.130.10">
    <property type="entry name" value="PUA domain"/>
    <property type="match status" value="1"/>
</dbReference>
<dbReference type="EMBL" id="PDCG01000004">
    <property type="protein sequence ID" value="RBP97651.1"/>
    <property type="molecule type" value="Genomic_DNA"/>
</dbReference>
<dbReference type="SUPFAM" id="SSF53633">
    <property type="entry name" value="Carbamate kinase-like"/>
    <property type="match status" value="1"/>
</dbReference>
<name>A0A366KAF5_9BIFI</name>
<organism evidence="11 12">
    <name type="scientific">Bifidobacterium aemilianum</name>
    <dbReference type="NCBI Taxonomy" id="2493120"/>
    <lineage>
        <taxon>Bacteria</taxon>
        <taxon>Bacillati</taxon>
        <taxon>Actinomycetota</taxon>
        <taxon>Actinomycetes</taxon>
        <taxon>Bifidobacteriales</taxon>
        <taxon>Bifidobacteriaceae</taxon>
        <taxon>Bifidobacterium</taxon>
    </lineage>
</organism>
<dbReference type="Pfam" id="PF01472">
    <property type="entry name" value="PUA"/>
    <property type="match status" value="1"/>
</dbReference>
<comment type="caution">
    <text evidence="11">The sequence shown here is derived from an EMBL/GenBank/DDBJ whole genome shotgun (WGS) entry which is preliminary data.</text>
</comment>
<feature type="region of interest" description="Disordered" evidence="9">
    <location>
        <begin position="1"/>
        <end position="39"/>
    </location>
</feature>
<evidence type="ECO:0000313" key="12">
    <source>
        <dbReference type="Proteomes" id="UP000252530"/>
    </source>
</evidence>
<dbReference type="InterPro" id="IPR005715">
    <property type="entry name" value="Glu_5kinase/COase_Synthase"/>
</dbReference>
<evidence type="ECO:0000256" key="5">
    <source>
        <dbReference type="ARBA" id="ARBA00022741"/>
    </source>
</evidence>
<feature type="binding site" evidence="8">
    <location>
        <position position="183"/>
    </location>
    <ligand>
        <name>substrate</name>
    </ligand>
</feature>
<dbReference type="PANTHER" id="PTHR43654">
    <property type="entry name" value="GLUTAMATE 5-KINASE"/>
    <property type="match status" value="1"/>
</dbReference>
<evidence type="ECO:0000256" key="2">
    <source>
        <dbReference type="ARBA" id="ARBA00022605"/>
    </source>
</evidence>
<keyword evidence="3 8" id="KW-0641">Proline biosynthesis</keyword>
<dbReference type="PROSITE" id="PS00902">
    <property type="entry name" value="GLUTAMATE_5_KINASE"/>
    <property type="match status" value="1"/>
</dbReference>
<dbReference type="GO" id="GO:0055129">
    <property type="term" value="P:L-proline biosynthetic process"/>
    <property type="evidence" value="ECO:0007669"/>
    <property type="project" value="UniProtKB-UniRule"/>
</dbReference>
<feature type="binding site" evidence="8">
    <location>
        <position position="56"/>
    </location>
    <ligand>
        <name>ATP</name>
        <dbReference type="ChEBI" id="CHEBI:30616"/>
    </ligand>
</feature>
<dbReference type="HAMAP" id="MF_00456">
    <property type="entry name" value="ProB"/>
    <property type="match status" value="1"/>
</dbReference>
<feature type="binding site" evidence="8">
    <location>
        <position position="195"/>
    </location>
    <ligand>
        <name>substrate</name>
    </ligand>
</feature>
<dbReference type="OrthoDB" id="9804434at2"/>
<evidence type="ECO:0000256" key="4">
    <source>
        <dbReference type="ARBA" id="ARBA00022679"/>
    </source>
</evidence>
<dbReference type="PANTHER" id="PTHR43654:SF1">
    <property type="entry name" value="ISOPENTENYL PHOSPHATE KINASE"/>
    <property type="match status" value="1"/>
</dbReference>
<dbReference type="PIRSF" id="PIRSF000729">
    <property type="entry name" value="GK"/>
    <property type="match status" value="1"/>
</dbReference>
<feature type="binding site" evidence="8">
    <location>
        <position position="96"/>
    </location>
    <ligand>
        <name>substrate</name>
    </ligand>
</feature>
<dbReference type="InterPro" id="IPR001048">
    <property type="entry name" value="Asp/Glu/Uridylate_kinase"/>
</dbReference>
<dbReference type="InterPro" id="IPR036393">
    <property type="entry name" value="AceGlu_kinase-like_sf"/>
</dbReference>
<dbReference type="InterPro" id="IPR041739">
    <property type="entry name" value="G5K_ProB"/>
</dbReference>
<dbReference type="CDD" id="cd21157">
    <property type="entry name" value="PUA_G5K"/>
    <property type="match status" value="1"/>
</dbReference>
<dbReference type="GO" id="GO:0003723">
    <property type="term" value="F:RNA binding"/>
    <property type="evidence" value="ECO:0007669"/>
    <property type="project" value="InterPro"/>
</dbReference>
<evidence type="ECO:0000313" key="11">
    <source>
        <dbReference type="EMBL" id="RBP97651.1"/>
    </source>
</evidence>
<sequence length="411" mass="43108">MVQTAEQPSESGQALRAVSGHAQVHHSVRESESLTFPTTEEETRAAVAQARTVVVKVGSSSLTNSTGHLDPDRLRKLVTALAQARLMGARLLLVSSGAIAAGFGPLGFDSRPADVASQQAAASVGQGLLMEHYESAFAAYGLQAGQILLTAEDTMRPTQYRNARRTLDRMLELGVVPIVNENDALASNEIRFGDNDRLSALVTNMVRADALVLLTDVDALYTVPPSQPGSRKIPFVSDVLEAMGQVSVGGSTSGLGTGGMVTKMDAARVAAISGIPSILTSAPNAGPALMGDPVGTAFAPVKQRGSSKRLWIRFASEPRGRLVVDGGAARAISGGRASLLAAGVLAVEGDFSANDPVWIDDEAGRHLAKGLSAFDAEEIPQLLGRKSGQVRRLLGKQYAHPLVHRDNLVLV</sequence>
<feature type="compositionally biased region" description="Polar residues" evidence="9">
    <location>
        <begin position="1"/>
        <end position="12"/>
    </location>
</feature>
<keyword evidence="4 8" id="KW-0808">Transferase</keyword>
<feature type="binding site" evidence="8">
    <location>
        <begin position="215"/>
        <end position="216"/>
    </location>
    <ligand>
        <name>ATP</name>
        <dbReference type="ChEBI" id="CHEBI:30616"/>
    </ligand>
</feature>
<keyword evidence="5 8" id="KW-0547">Nucleotide-binding</keyword>
<dbReference type="Pfam" id="PF00696">
    <property type="entry name" value="AA_kinase"/>
    <property type="match status" value="1"/>
</dbReference>
<dbReference type="PRINTS" id="PR00474">
    <property type="entry name" value="GLU5KINASE"/>
</dbReference>
<dbReference type="PROSITE" id="PS50890">
    <property type="entry name" value="PUA"/>
    <property type="match status" value="1"/>
</dbReference>
<gene>
    <name evidence="8" type="primary">proB</name>
    <name evidence="11" type="ORF">CRD60_05270</name>
</gene>